<keyword evidence="1" id="KW-0812">Transmembrane</keyword>
<evidence type="ECO:0000313" key="3">
    <source>
        <dbReference type="Proteomes" id="UP001501083"/>
    </source>
</evidence>
<name>A0ABP9KVQ1_9GAMM</name>
<feature type="transmembrane region" description="Helical" evidence="1">
    <location>
        <begin position="87"/>
        <end position="108"/>
    </location>
</feature>
<gene>
    <name evidence="2" type="ORF">GCM10025759_00610</name>
</gene>
<organism evidence="2 3">
    <name type="scientific">Lysobacter panacisoli</name>
    <dbReference type="NCBI Taxonomy" id="1255263"/>
    <lineage>
        <taxon>Bacteria</taxon>
        <taxon>Pseudomonadati</taxon>
        <taxon>Pseudomonadota</taxon>
        <taxon>Gammaproteobacteria</taxon>
        <taxon>Lysobacterales</taxon>
        <taxon>Lysobacteraceae</taxon>
        <taxon>Lysobacter</taxon>
    </lineage>
</organism>
<sequence>MAEFSTDAWRDGKQLVVRPGCTLPDRCIKCNEPAQRLTRRSFYWHHPGLYVVALLNLLIYAVIAIFVRKRTPVTVGLCRQHQTRRSIVLALATVGALAGTAVAFKGLIDMSYVVVGIGAFVTLASLVFGIVAGRVLVVTRIGENYTRFDGAGAEFLASLPTFYRTR</sequence>
<evidence type="ECO:0000256" key="1">
    <source>
        <dbReference type="SAM" id="Phobius"/>
    </source>
</evidence>
<feature type="transmembrane region" description="Helical" evidence="1">
    <location>
        <begin position="48"/>
        <end position="67"/>
    </location>
</feature>
<proteinExistence type="predicted"/>
<keyword evidence="1" id="KW-1133">Transmembrane helix</keyword>
<dbReference type="RefSeq" id="WP_158983560.1">
    <property type="nucleotide sequence ID" value="NZ_BAABKY010000001.1"/>
</dbReference>
<dbReference type="EMBL" id="BAABKY010000001">
    <property type="protein sequence ID" value="GAA5066808.1"/>
    <property type="molecule type" value="Genomic_DNA"/>
</dbReference>
<feature type="transmembrane region" description="Helical" evidence="1">
    <location>
        <begin position="114"/>
        <end position="137"/>
    </location>
</feature>
<comment type="caution">
    <text evidence="2">The sequence shown here is derived from an EMBL/GenBank/DDBJ whole genome shotgun (WGS) entry which is preliminary data.</text>
</comment>
<dbReference type="Proteomes" id="UP001501083">
    <property type="component" value="Unassembled WGS sequence"/>
</dbReference>
<reference evidence="3" key="1">
    <citation type="journal article" date="2019" name="Int. J. Syst. Evol. Microbiol.">
        <title>The Global Catalogue of Microorganisms (GCM) 10K type strain sequencing project: providing services to taxonomists for standard genome sequencing and annotation.</title>
        <authorList>
            <consortium name="The Broad Institute Genomics Platform"/>
            <consortium name="The Broad Institute Genome Sequencing Center for Infectious Disease"/>
            <person name="Wu L."/>
            <person name="Ma J."/>
        </authorList>
    </citation>
    <scope>NUCLEOTIDE SEQUENCE [LARGE SCALE GENOMIC DNA]</scope>
    <source>
        <strain evidence="3">JCM 19212</strain>
    </source>
</reference>
<accession>A0ABP9KVQ1</accession>
<keyword evidence="3" id="KW-1185">Reference proteome</keyword>
<protein>
    <submittedName>
        <fullName evidence="2">Uncharacterized protein</fullName>
    </submittedName>
</protein>
<evidence type="ECO:0000313" key="2">
    <source>
        <dbReference type="EMBL" id="GAA5066808.1"/>
    </source>
</evidence>
<keyword evidence="1" id="KW-0472">Membrane</keyword>